<gene>
    <name evidence="1" type="ORF">S06H3_34217</name>
</gene>
<accession>X1PB54</accession>
<comment type="caution">
    <text evidence="1">The sequence shown here is derived from an EMBL/GenBank/DDBJ whole genome shotgun (WGS) entry which is preliminary data.</text>
</comment>
<organism evidence="1">
    <name type="scientific">marine sediment metagenome</name>
    <dbReference type="NCBI Taxonomy" id="412755"/>
    <lineage>
        <taxon>unclassified sequences</taxon>
        <taxon>metagenomes</taxon>
        <taxon>ecological metagenomes</taxon>
    </lineage>
</organism>
<reference evidence="1" key="1">
    <citation type="journal article" date="2014" name="Front. Microbiol.">
        <title>High frequency of phylogenetically diverse reductive dehalogenase-homologous genes in deep subseafloor sedimentary metagenomes.</title>
        <authorList>
            <person name="Kawai M."/>
            <person name="Futagami T."/>
            <person name="Toyoda A."/>
            <person name="Takaki Y."/>
            <person name="Nishi S."/>
            <person name="Hori S."/>
            <person name="Arai W."/>
            <person name="Tsubouchi T."/>
            <person name="Morono Y."/>
            <person name="Uchiyama I."/>
            <person name="Ito T."/>
            <person name="Fujiyama A."/>
            <person name="Inagaki F."/>
            <person name="Takami H."/>
        </authorList>
    </citation>
    <scope>NUCLEOTIDE SEQUENCE</scope>
    <source>
        <strain evidence="1">Expedition CK06-06</strain>
    </source>
</reference>
<dbReference type="SUPFAM" id="SSF109604">
    <property type="entry name" value="HD-domain/PDEase-like"/>
    <property type="match status" value="1"/>
</dbReference>
<sequence length="267" mass="31730">DDKKIFFLEKTFSSIIQMFCNREYVYSIISYHPVMRVIQSMMVVAFMNALSFLLPETQVEVMLSLDMMNDNDFWAILDIISSYLPDNDKKGGIVIDILHRFYSRDFYKRWFMLSLDECNELNIPIFSKEKNKYSPFYPLKYTQENMLTGKLYKNEVIIFEIYPNPIPRDERRKKIIKNFKNIYIEDRRGNIMPFYERLGKDKKRIIGGLTSFQHQLNNVLLIHPRKKEKDLLKIPMKLINSLELKTGGFSAGVRDELMKKLDSLETI</sequence>
<dbReference type="EMBL" id="BARV01020509">
    <property type="protein sequence ID" value="GAI28149.1"/>
    <property type="molecule type" value="Genomic_DNA"/>
</dbReference>
<protein>
    <submittedName>
        <fullName evidence="1">Uncharacterized protein</fullName>
    </submittedName>
</protein>
<feature type="non-terminal residue" evidence="1">
    <location>
        <position position="1"/>
    </location>
</feature>
<proteinExistence type="predicted"/>
<name>X1PB54_9ZZZZ</name>
<dbReference type="AlphaFoldDB" id="X1PB54"/>
<evidence type="ECO:0000313" key="1">
    <source>
        <dbReference type="EMBL" id="GAI28149.1"/>
    </source>
</evidence>